<dbReference type="PANTHER" id="PTHR35075:SF1">
    <property type="entry name" value="A-KINASE ANCHOR PROTEIN 14"/>
    <property type="match status" value="1"/>
</dbReference>
<organism evidence="1 2">
    <name type="scientific">Synaphobranchus kaupii</name>
    <name type="common">Kaup's arrowtooth eel</name>
    <dbReference type="NCBI Taxonomy" id="118154"/>
    <lineage>
        <taxon>Eukaryota</taxon>
        <taxon>Metazoa</taxon>
        <taxon>Chordata</taxon>
        <taxon>Craniata</taxon>
        <taxon>Vertebrata</taxon>
        <taxon>Euteleostomi</taxon>
        <taxon>Actinopterygii</taxon>
        <taxon>Neopterygii</taxon>
        <taxon>Teleostei</taxon>
        <taxon>Anguilliformes</taxon>
        <taxon>Synaphobranchidae</taxon>
        <taxon>Synaphobranchus</taxon>
    </lineage>
</organism>
<dbReference type="GO" id="GO:0005952">
    <property type="term" value="C:cAMP-dependent protein kinase complex"/>
    <property type="evidence" value="ECO:0007669"/>
    <property type="project" value="TreeGrafter"/>
</dbReference>
<protein>
    <recommendedName>
        <fullName evidence="3">A-kinase anchor protein 14</fullName>
    </recommendedName>
</protein>
<gene>
    <name evidence="1" type="ORF">SKAU_G00273560</name>
</gene>
<reference evidence="1" key="1">
    <citation type="journal article" date="2023" name="Science">
        <title>Genome structures resolve the early diversification of teleost fishes.</title>
        <authorList>
            <person name="Parey E."/>
            <person name="Louis A."/>
            <person name="Montfort J."/>
            <person name="Bouchez O."/>
            <person name="Roques C."/>
            <person name="Iampietro C."/>
            <person name="Lluch J."/>
            <person name="Castinel A."/>
            <person name="Donnadieu C."/>
            <person name="Desvignes T."/>
            <person name="Floi Bucao C."/>
            <person name="Jouanno E."/>
            <person name="Wen M."/>
            <person name="Mejri S."/>
            <person name="Dirks R."/>
            <person name="Jansen H."/>
            <person name="Henkel C."/>
            <person name="Chen W.J."/>
            <person name="Zahm M."/>
            <person name="Cabau C."/>
            <person name="Klopp C."/>
            <person name="Thompson A.W."/>
            <person name="Robinson-Rechavi M."/>
            <person name="Braasch I."/>
            <person name="Lecointre G."/>
            <person name="Bobe J."/>
            <person name="Postlethwait J.H."/>
            <person name="Berthelot C."/>
            <person name="Roest Crollius H."/>
            <person name="Guiguen Y."/>
        </authorList>
    </citation>
    <scope>NUCLEOTIDE SEQUENCE</scope>
    <source>
        <strain evidence="1">WJC10195</strain>
    </source>
</reference>
<dbReference type="EMBL" id="JAINUF010000010">
    <property type="protein sequence ID" value="KAJ8348767.1"/>
    <property type="molecule type" value="Genomic_DNA"/>
</dbReference>
<evidence type="ECO:0000313" key="1">
    <source>
        <dbReference type="EMBL" id="KAJ8348767.1"/>
    </source>
</evidence>
<evidence type="ECO:0008006" key="3">
    <source>
        <dbReference type="Google" id="ProtNLM"/>
    </source>
</evidence>
<evidence type="ECO:0000313" key="2">
    <source>
        <dbReference type="Proteomes" id="UP001152622"/>
    </source>
</evidence>
<keyword evidence="2" id="KW-1185">Reference proteome</keyword>
<dbReference type="PANTHER" id="PTHR35075">
    <property type="entry name" value="A-KINASE ANCHOR PROTEIN 14"/>
    <property type="match status" value="1"/>
</dbReference>
<dbReference type="Proteomes" id="UP001152622">
    <property type="component" value="Chromosome 10"/>
</dbReference>
<dbReference type="OrthoDB" id="2148342at2759"/>
<sequence>MLPFSQRSRSLGVLVALETIDANNTVLTPLRQDKNLCKQILSPNKYEMENIDWISCKEFTIDLGKEQIEKYISMWELNPSWLYSLTFFQEKDVEFHKQYHYRALWSIPTPRTPITKATACVYFVIEISKIKPQSLPVEVFYVVESCRLRHRPGKTTFREKWLKDIIESKTLLQETINF</sequence>
<dbReference type="InterPro" id="IPR025663">
    <property type="entry name" value="AKAP_28"/>
</dbReference>
<proteinExistence type="predicted"/>
<dbReference type="InterPro" id="IPR053084">
    <property type="entry name" value="AKAP"/>
</dbReference>
<comment type="caution">
    <text evidence="1">The sequence shown here is derived from an EMBL/GenBank/DDBJ whole genome shotgun (WGS) entry which is preliminary data.</text>
</comment>
<accession>A0A9Q1IQM3</accession>
<dbReference type="GO" id="GO:0034237">
    <property type="term" value="F:protein kinase A regulatory subunit binding"/>
    <property type="evidence" value="ECO:0007669"/>
    <property type="project" value="TreeGrafter"/>
</dbReference>
<dbReference type="AlphaFoldDB" id="A0A9Q1IQM3"/>
<dbReference type="Pfam" id="PF14469">
    <property type="entry name" value="AKAP28"/>
    <property type="match status" value="1"/>
</dbReference>
<name>A0A9Q1IQM3_SYNKA</name>